<dbReference type="HOGENOM" id="CLU_196963_0_0_1"/>
<evidence type="ECO:0000259" key="1">
    <source>
        <dbReference type="Pfam" id="PF00270"/>
    </source>
</evidence>
<dbReference type="Proteomes" id="UP000054279">
    <property type="component" value="Unassembled WGS sequence"/>
</dbReference>
<gene>
    <name evidence="2" type="ORF">M422DRAFT_78396</name>
</gene>
<feature type="domain" description="DEAD/DEAH-box helicase" evidence="1">
    <location>
        <begin position="21"/>
        <end position="67"/>
    </location>
</feature>
<dbReference type="Pfam" id="PF00270">
    <property type="entry name" value="DEAD"/>
    <property type="match status" value="1"/>
</dbReference>
<evidence type="ECO:0000313" key="2">
    <source>
        <dbReference type="EMBL" id="KIJ41948.1"/>
    </source>
</evidence>
<evidence type="ECO:0000313" key="3">
    <source>
        <dbReference type="Proteomes" id="UP000054279"/>
    </source>
</evidence>
<dbReference type="EMBL" id="KN837133">
    <property type="protein sequence ID" value="KIJ41948.1"/>
    <property type="molecule type" value="Genomic_DNA"/>
</dbReference>
<dbReference type="SUPFAM" id="SSF52540">
    <property type="entry name" value="P-loop containing nucleoside triphosphate hydrolases"/>
    <property type="match status" value="1"/>
</dbReference>
<dbReference type="AlphaFoldDB" id="A0A0C9UG20"/>
<sequence length="67" mass="7424">IFSQIRDDTERAFGIRPCISQIQAAAAQLEKESDVVYISGTGSGKTLTFWMPMLYEKKSITILVTAP</sequence>
<proteinExistence type="predicted"/>
<dbReference type="OrthoDB" id="10261556at2759"/>
<name>A0A0C9UG20_SPHS4</name>
<reference evidence="2 3" key="1">
    <citation type="submission" date="2014-06" db="EMBL/GenBank/DDBJ databases">
        <title>Evolutionary Origins and Diversification of the Mycorrhizal Mutualists.</title>
        <authorList>
            <consortium name="DOE Joint Genome Institute"/>
            <consortium name="Mycorrhizal Genomics Consortium"/>
            <person name="Kohler A."/>
            <person name="Kuo A."/>
            <person name="Nagy L.G."/>
            <person name="Floudas D."/>
            <person name="Copeland A."/>
            <person name="Barry K.W."/>
            <person name="Cichocki N."/>
            <person name="Veneault-Fourrey C."/>
            <person name="LaButti K."/>
            <person name="Lindquist E.A."/>
            <person name="Lipzen A."/>
            <person name="Lundell T."/>
            <person name="Morin E."/>
            <person name="Murat C."/>
            <person name="Riley R."/>
            <person name="Ohm R."/>
            <person name="Sun H."/>
            <person name="Tunlid A."/>
            <person name="Henrissat B."/>
            <person name="Grigoriev I.V."/>
            <person name="Hibbett D.S."/>
            <person name="Martin F."/>
        </authorList>
    </citation>
    <scope>NUCLEOTIDE SEQUENCE [LARGE SCALE GENOMIC DNA]</scope>
    <source>
        <strain evidence="2 3">SS14</strain>
    </source>
</reference>
<accession>A0A0C9UG20</accession>
<dbReference type="GO" id="GO:0003676">
    <property type="term" value="F:nucleic acid binding"/>
    <property type="evidence" value="ECO:0007669"/>
    <property type="project" value="InterPro"/>
</dbReference>
<dbReference type="Gene3D" id="3.40.50.300">
    <property type="entry name" value="P-loop containing nucleotide triphosphate hydrolases"/>
    <property type="match status" value="1"/>
</dbReference>
<feature type="non-terminal residue" evidence="2">
    <location>
        <position position="1"/>
    </location>
</feature>
<dbReference type="InterPro" id="IPR027417">
    <property type="entry name" value="P-loop_NTPase"/>
</dbReference>
<dbReference type="GO" id="GO:0005524">
    <property type="term" value="F:ATP binding"/>
    <property type="evidence" value="ECO:0007669"/>
    <property type="project" value="InterPro"/>
</dbReference>
<organism evidence="2 3">
    <name type="scientific">Sphaerobolus stellatus (strain SS14)</name>
    <dbReference type="NCBI Taxonomy" id="990650"/>
    <lineage>
        <taxon>Eukaryota</taxon>
        <taxon>Fungi</taxon>
        <taxon>Dikarya</taxon>
        <taxon>Basidiomycota</taxon>
        <taxon>Agaricomycotina</taxon>
        <taxon>Agaricomycetes</taxon>
        <taxon>Phallomycetidae</taxon>
        <taxon>Geastrales</taxon>
        <taxon>Sphaerobolaceae</taxon>
        <taxon>Sphaerobolus</taxon>
    </lineage>
</organism>
<feature type="non-terminal residue" evidence="2">
    <location>
        <position position="67"/>
    </location>
</feature>
<protein>
    <recommendedName>
        <fullName evidence="1">DEAD/DEAH-box helicase domain-containing protein</fullName>
    </recommendedName>
</protein>
<keyword evidence="3" id="KW-1185">Reference proteome</keyword>
<dbReference type="InterPro" id="IPR011545">
    <property type="entry name" value="DEAD/DEAH_box_helicase_dom"/>
</dbReference>